<dbReference type="PANTHER" id="PTHR43737">
    <property type="entry name" value="BLL7424 PROTEIN"/>
    <property type="match status" value="1"/>
</dbReference>
<organism evidence="1 2">
    <name type="scientific">Caulifigura coniformis</name>
    <dbReference type="NCBI Taxonomy" id="2527983"/>
    <lineage>
        <taxon>Bacteria</taxon>
        <taxon>Pseudomonadati</taxon>
        <taxon>Planctomycetota</taxon>
        <taxon>Planctomycetia</taxon>
        <taxon>Planctomycetales</taxon>
        <taxon>Planctomycetaceae</taxon>
        <taxon>Caulifigura</taxon>
    </lineage>
</organism>
<dbReference type="EMBL" id="CP036271">
    <property type="protein sequence ID" value="QDT54096.1"/>
    <property type="molecule type" value="Genomic_DNA"/>
</dbReference>
<dbReference type="SUPFAM" id="SSF53649">
    <property type="entry name" value="Alkaline phosphatase-like"/>
    <property type="match status" value="1"/>
</dbReference>
<reference evidence="1 2" key="1">
    <citation type="submission" date="2019-02" db="EMBL/GenBank/DDBJ databases">
        <title>Deep-cultivation of Planctomycetes and their phenomic and genomic characterization uncovers novel biology.</title>
        <authorList>
            <person name="Wiegand S."/>
            <person name="Jogler M."/>
            <person name="Boedeker C."/>
            <person name="Pinto D."/>
            <person name="Vollmers J."/>
            <person name="Rivas-Marin E."/>
            <person name="Kohn T."/>
            <person name="Peeters S.H."/>
            <person name="Heuer A."/>
            <person name="Rast P."/>
            <person name="Oberbeckmann S."/>
            <person name="Bunk B."/>
            <person name="Jeske O."/>
            <person name="Meyerdierks A."/>
            <person name="Storesund J.E."/>
            <person name="Kallscheuer N."/>
            <person name="Luecker S."/>
            <person name="Lage O.M."/>
            <person name="Pohl T."/>
            <person name="Merkel B.J."/>
            <person name="Hornburger P."/>
            <person name="Mueller R.-W."/>
            <person name="Bruemmer F."/>
            <person name="Labrenz M."/>
            <person name="Spormann A.M."/>
            <person name="Op den Camp H."/>
            <person name="Overmann J."/>
            <person name="Amann R."/>
            <person name="Jetten M.S.M."/>
            <person name="Mascher T."/>
            <person name="Medema M.H."/>
            <person name="Devos D.P."/>
            <person name="Kaster A.-K."/>
            <person name="Ovreas L."/>
            <person name="Rohde M."/>
            <person name="Galperin M.Y."/>
            <person name="Jogler C."/>
        </authorList>
    </citation>
    <scope>NUCLEOTIDE SEQUENCE [LARGE SCALE GENOMIC DNA]</scope>
    <source>
        <strain evidence="1 2">Pan44</strain>
    </source>
</reference>
<evidence type="ECO:0000313" key="2">
    <source>
        <dbReference type="Proteomes" id="UP000315700"/>
    </source>
</evidence>
<gene>
    <name evidence="1" type="ORF">Pan44_21230</name>
</gene>
<evidence type="ECO:0000313" key="1">
    <source>
        <dbReference type="EMBL" id="QDT54096.1"/>
    </source>
</evidence>
<protein>
    <recommendedName>
        <fullName evidence="3">Sulfatase</fullName>
    </recommendedName>
</protein>
<dbReference type="KEGG" id="ccos:Pan44_21230"/>
<dbReference type="OrthoDB" id="127333at2"/>
<dbReference type="PANTHER" id="PTHR43737:SF1">
    <property type="entry name" value="DUF1501 DOMAIN-CONTAINING PROTEIN"/>
    <property type="match status" value="1"/>
</dbReference>
<dbReference type="PROSITE" id="PS51318">
    <property type="entry name" value="TAT"/>
    <property type="match status" value="1"/>
</dbReference>
<dbReference type="Gene3D" id="3.40.720.10">
    <property type="entry name" value="Alkaline Phosphatase, subunit A"/>
    <property type="match status" value="1"/>
</dbReference>
<accession>A0A517SDA2</accession>
<proteinExistence type="predicted"/>
<dbReference type="Proteomes" id="UP000315700">
    <property type="component" value="Chromosome"/>
</dbReference>
<dbReference type="InterPro" id="IPR010869">
    <property type="entry name" value="DUF1501"/>
</dbReference>
<dbReference type="InterPro" id="IPR006311">
    <property type="entry name" value="TAT_signal"/>
</dbReference>
<keyword evidence="2" id="KW-1185">Reference proteome</keyword>
<dbReference type="Pfam" id="PF07394">
    <property type="entry name" value="DUF1501"/>
    <property type="match status" value="1"/>
</dbReference>
<dbReference type="AlphaFoldDB" id="A0A517SDA2"/>
<evidence type="ECO:0008006" key="3">
    <source>
        <dbReference type="Google" id="ProtNLM"/>
    </source>
</evidence>
<name>A0A517SDA2_9PLAN</name>
<dbReference type="InterPro" id="IPR017850">
    <property type="entry name" value="Alkaline_phosphatase_core_sf"/>
</dbReference>
<sequence length="495" mass="54467">MSLMTSPQSTPRSLVDAQTRRAFLTRAGLGFGSIALADLLHGDARAESHALPTGISHFAPKAKSVIWLFMIGGTSHLESFDPKPALNQYAGKSIAETPWKDVLTSPFLANERIAAADANGQIRNTIYPLQIGYRKHGESGLEISDWFPHTAKQADDLCLIRSMWTEDSNHGAQIQFHTGRNRLDGYFPTIGAWVSYGLGSLNDNLPRFVVLGNPLADCCGGQEAHRANYLGPQFDGVPLAVDPLNPLPYSKPEKGVWKEEQKAQFDLVRKLNQLTANQYPNDPALQARIRSYELAFRMQSAVPDVVRFDEETAATQAMYGVNEKETKEFGSQLLAARRLVERGVRFVQVYHGYNGGAGSWDSHAGLKVNHDRLARQTDQPCGALLADLKARGLLDETLVVWATEFGRTPGSQSGDGRDHHPYGFSVWMAGGGIKGGIAHGATDELGFHAVEHRHYVTDVHATILHQLGLDPRRLALPSRKRIQKDYGTPIHEIIA</sequence>
<dbReference type="InParanoid" id="A0A517SDA2"/>